<dbReference type="PANTHER" id="PTHR14191:SF6">
    <property type="entry name" value="NA(+)_H(+) EXCHANGE REGULATORY COFACTOR NHE-RF3-RELATED"/>
    <property type="match status" value="1"/>
</dbReference>
<feature type="compositionally biased region" description="Basic and acidic residues" evidence="3">
    <location>
        <begin position="480"/>
        <end position="490"/>
    </location>
</feature>
<dbReference type="EMBL" id="AFYH01232627">
    <property type="status" value="NOT_ANNOTATED_CDS"/>
    <property type="molecule type" value="Genomic_DNA"/>
</dbReference>
<dbReference type="OMA" id="ISPCLYY"/>
<feature type="domain" description="PDZ" evidence="4">
    <location>
        <begin position="240"/>
        <end position="320"/>
    </location>
</feature>
<keyword evidence="6" id="KW-1185">Reference proteome</keyword>
<dbReference type="EMBL" id="AFYH01232626">
    <property type="status" value="NOT_ANNOTATED_CDS"/>
    <property type="molecule type" value="Genomic_DNA"/>
</dbReference>
<dbReference type="Pfam" id="PF00595">
    <property type="entry name" value="PDZ"/>
    <property type="match status" value="4"/>
</dbReference>
<evidence type="ECO:0000259" key="4">
    <source>
        <dbReference type="PROSITE" id="PS50106"/>
    </source>
</evidence>
<dbReference type="CDD" id="cd06768">
    <property type="entry name" value="PDZ_NHERF-like"/>
    <property type="match status" value="4"/>
</dbReference>
<reference evidence="6" key="1">
    <citation type="submission" date="2011-08" db="EMBL/GenBank/DDBJ databases">
        <title>The draft genome of Latimeria chalumnae.</title>
        <authorList>
            <person name="Di Palma F."/>
            <person name="Alfoldi J."/>
            <person name="Johnson J."/>
            <person name="Berlin A."/>
            <person name="Gnerre S."/>
            <person name="Jaffe D."/>
            <person name="MacCallum I."/>
            <person name="Young S."/>
            <person name="Walker B.J."/>
            <person name="Lander E."/>
            <person name="Lindblad-Toh K."/>
        </authorList>
    </citation>
    <scope>NUCLEOTIDE SEQUENCE [LARGE SCALE GENOMIC DNA]</scope>
    <source>
        <strain evidence="6">Wild caught</strain>
    </source>
</reference>
<protein>
    <submittedName>
        <fullName evidence="5">PDZ domain containing 1</fullName>
    </submittedName>
</protein>
<dbReference type="InterPro" id="IPR036034">
    <property type="entry name" value="PDZ_sf"/>
</dbReference>
<dbReference type="Gene3D" id="2.30.42.10">
    <property type="match status" value="4"/>
</dbReference>
<dbReference type="AlphaFoldDB" id="H3AC36"/>
<organism evidence="5 6">
    <name type="scientific">Latimeria chalumnae</name>
    <name type="common">Coelacanth</name>
    <dbReference type="NCBI Taxonomy" id="7897"/>
    <lineage>
        <taxon>Eukaryota</taxon>
        <taxon>Metazoa</taxon>
        <taxon>Chordata</taxon>
        <taxon>Craniata</taxon>
        <taxon>Vertebrata</taxon>
        <taxon>Euteleostomi</taxon>
        <taxon>Coelacanthiformes</taxon>
        <taxon>Coelacanthidae</taxon>
        <taxon>Latimeria</taxon>
    </lineage>
</organism>
<feature type="domain" description="PDZ" evidence="4">
    <location>
        <begin position="365"/>
        <end position="445"/>
    </location>
</feature>
<dbReference type="InParanoid" id="H3AC36"/>
<comment type="similarity">
    <text evidence="2">Belongs to the NHER family.</text>
</comment>
<feature type="domain" description="PDZ" evidence="4">
    <location>
        <begin position="137"/>
        <end position="212"/>
    </location>
</feature>
<dbReference type="eggNOG" id="KOG3528">
    <property type="taxonomic scope" value="Eukaryota"/>
</dbReference>
<dbReference type="SUPFAM" id="SSF50156">
    <property type="entry name" value="PDZ domain-like"/>
    <property type="match status" value="4"/>
</dbReference>
<dbReference type="InterPro" id="IPR001478">
    <property type="entry name" value="PDZ"/>
</dbReference>
<reference evidence="5" key="2">
    <citation type="submission" date="2025-08" db="UniProtKB">
        <authorList>
            <consortium name="Ensembl"/>
        </authorList>
    </citation>
    <scope>IDENTIFICATION</scope>
</reference>
<dbReference type="PROSITE" id="PS50106">
    <property type="entry name" value="PDZ"/>
    <property type="match status" value="4"/>
</dbReference>
<dbReference type="GO" id="GO:0005102">
    <property type="term" value="F:signaling receptor binding"/>
    <property type="evidence" value="ECO:0007669"/>
    <property type="project" value="TreeGrafter"/>
</dbReference>
<evidence type="ECO:0000313" key="5">
    <source>
        <dbReference type="Ensembl" id="ENSLACP00000007207.1"/>
    </source>
</evidence>
<dbReference type="Ensembl" id="ENSLACT00000007267.1">
    <property type="protein sequence ID" value="ENSLACP00000007207.1"/>
    <property type="gene ID" value="ENSLACG00000006393.1"/>
</dbReference>
<dbReference type="PANTHER" id="PTHR14191">
    <property type="entry name" value="PDZ DOMAIN CONTAINING PROTEIN"/>
    <property type="match status" value="1"/>
</dbReference>
<sequence>CVTEMAAALQPRVCKLCKQEEQSYGFLLRIEQGKLGHLIRKVKKGAPAEKSGMKDGDRVLRVNGAFVDETDHLQVVQMIKESGNSVTFLVLDEEAYENAKNQKVSLREVGQTNSVSQPVLNGTAGSTPRPKLCYVVKEGKRYGFSLKTTQGVRGLFMINISPKGPAARAGVRVNDRLIEINGENVENATHNEVISKVKSSGTSMVLLLVDEEADHFISNQKVKLGGEMASLKCFPLKPRIAEMTKGADGYGFYLRVERGRIGHYIKEIDAGSPAEKVGLQDDDRLVAVNGDGVDSLDHEAVVEKIRKCGDKTTFLVVDKETDRLYKMAGISPIVYLHEVEDSVEHVYENTVIPPTENSVQYKPKLCSMVKGTKGYGFHLNAIKGIPGQFIKEVVKGSPAAEAGLEEDDVLIEVNGVNVENEFHDKVVGRVQESGEQLTLLVAGKEAYDYFKTNRLPITTALLETAEVAHPETAHPGTPPSKDEEEARERPIIPPAESQSKSSSSSSSSSSSEGEEEGKEDKEE</sequence>
<dbReference type="STRING" id="7897.ENSLACP00000007207"/>
<evidence type="ECO:0000256" key="3">
    <source>
        <dbReference type="SAM" id="MobiDB-lite"/>
    </source>
</evidence>
<dbReference type="GO" id="GO:0016324">
    <property type="term" value="C:apical plasma membrane"/>
    <property type="evidence" value="ECO:0007669"/>
    <property type="project" value="TreeGrafter"/>
</dbReference>
<reference evidence="5" key="3">
    <citation type="submission" date="2025-09" db="UniProtKB">
        <authorList>
            <consortium name="Ensembl"/>
        </authorList>
    </citation>
    <scope>IDENTIFICATION</scope>
</reference>
<dbReference type="GeneTree" id="ENSGT00950000182849"/>
<dbReference type="Proteomes" id="UP000008672">
    <property type="component" value="Unassembled WGS sequence"/>
</dbReference>
<accession>H3AC36</accession>
<evidence type="ECO:0000256" key="1">
    <source>
        <dbReference type="ARBA" id="ARBA00022737"/>
    </source>
</evidence>
<feature type="region of interest" description="Disordered" evidence="3">
    <location>
        <begin position="467"/>
        <end position="523"/>
    </location>
</feature>
<proteinExistence type="inferred from homology"/>
<dbReference type="EMBL" id="AFYH01232628">
    <property type="status" value="NOT_ANNOTATED_CDS"/>
    <property type="molecule type" value="Genomic_DNA"/>
</dbReference>
<evidence type="ECO:0000256" key="2">
    <source>
        <dbReference type="ARBA" id="ARBA00038110"/>
    </source>
</evidence>
<evidence type="ECO:0000313" key="6">
    <source>
        <dbReference type="Proteomes" id="UP000008672"/>
    </source>
</evidence>
<feature type="compositionally biased region" description="Low complexity" evidence="3">
    <location>
        <begin position="494"/>
        <end position="511"/>
    </location>
</feature>
<dbReference type="GO" id="GO:0072659">
    <property type="term" value="P:protein localization to plasma membrane"/>
    <property type="evidence" value="ECO:0007669"/>
    <property type="project" value="TreeGrafter"/>
</dbReference>
<gene>
    <name evidence="5" type="primary">PDZK1</name>
</gene>
<dbReference type="HOGENOM" id="CLU_031712_1_0_1"/>
<dbReference type="FunCoup" id="H3AC36">
    <property type="interactions" value="150"/>
</dbReference>
<keyword evidence="1" id="KW-0677">Repeat</keyword>
<dbReference type="InterPro" id="IPR051067">
    <property type="entry name" value="NHER"/>
</dbReference>
<dbReference type="SMART" id="SM00228">
    <property type="entry name" value="PDZ"/>
    <property type="match status" value="4"/>
</dbReference>
<feature type="domain" description="PDZ" evidence="4">
    <location>
        <begin position="13"/>
        <end position="94"/>
    </location>
</feature>
<name>H3AC36_LATCH</name>
<dbReference type="GO" id="GO:0043495">
    <property type="term" value="F:protein-membrane adaptor activity"/>
    <property type="evidence" value="ECO:0007669"/>
    <property type="project" value="TreeGrafter"/>
</dbReference>